<keyword evidence="3" id="KW-1133">Transmembrane helix</keyword>
<organism evidence="5 6">
    <name type="scientific">Hyphomonas pacifica</name>
    <dbReference type="NCBI Taxonomy" id="1280941"/>
    <lineage>
        <taxon>Bacteria</taxon>
        <taxon>Pseudomonadati</taxon>
        <taxon>Pseudomonadota</taxon>
        <taxon>Alphaproteobacteria</taxon>
        <taxon>Hyphomonadales</taxon>
        <taxon>Hyphomonadaceae</taxon>
        <taxon>Hyphomonas</taxon>
    </lineage>
</organism>
<dbReference type="OrthoDB" id="7619926at2"/>
<name>A0A062TY84_9PROT</name>
<evidence type="ECO:0000256" key="3">
    <source>
        <dbReference type="ARBA" id="ARBA00022989"/>
    </source>
</evidence>
<evidence type="ECO:0000313" key="6">
    <source>
        <dbReference type="Proteomes" id="UP000249123"/>
    </source>
</evidence>
<keyword evidence="2" id="KW-0812">Transmembrane</keyword>
<dbReference type="InterPro" id="IPR003825">
    <property type="entry name" value="Colicin-V_CvpA"/>
</dbReference>
<keyword evidence="4" id="KW-0472">Membrane</keyword>
<dbReference type="InterPro" id="IPR052719">
    <property type="entry name" value="CvpA-like"/>
</dbReference>
<proteinExistence type="predicted"/>
<dbReference type="PANTHER" id="PTHR36926">
    <property type="entry name" value="COLICIN V PRODUCTION PROTEIN"/>
    <property type="match status" value="1"/>
</dbReference>
<dbReference type="GO" id="GO:0009403">
    <property type="term" value="P:toxin biosynthetic process"/>
    <property type="evidence" value="ECO:0007669"/>
    <property type="project" value="InterPro"/>
</dbReference>
<keyword evidence="6" id="KW-1185">Reference proteome</keyword>
<gene>
    <name evidence="5" type="ORF">HY3_06080</name>
</gene>
<dbReference type="PANTHER" id="PTHR36926:SF1">
    <property type="entry name" value="COLICIN V PRODUCTION PROTEIN"/>
    <property type="match status" value="1"/>
</dbReference>
<reference evidence="5 6" key="1">
    <citation type="submission" date="2013-04" db="EMBL/GenBank/DDBJ databases">
        <title>Hyphomonas sp. T24B3 Genome Sequencing.</title>
        <authorList>
            <person name="Lai Q."/>
            <person name="Shao Z."/>
        </authorList>
    </citation>
    <scope>NUCLEOTIDE SEQUENCE [LARGE SCALE GENOMIC DNA]</scope>
    <source>
        <strain evidence="5 6">T24B3</strain>
    </source>
</reference>
<accession>A0A062TY84</accession>
<dbReference type="RefSeq" id="WP_034828987.1">
    <property type="nucleotide sequence ID" value="NZ_AWFA01000067.1"/>
</dbReference>
<sequence length="181" mass="19457">MLESITAFDAIAVAVIVISAIMAFARGFLREVATLGAFIGALAAAYYARKFFRDDLAGLVPEGMEPWTADLFLVIVAFIIVYVIVAWLGQRLSKNIQGADGIGMFDHIAGLFFGIARGFIALVFFAVLLNLALDDSRIPDWIQNSATYPALSNMASYVNDEASKVGKDVQAALPSEAKTGQ</sequence>
<evidence type="ECO:0000256" key="2">
    <source>
        <dbReference type="ARBA" id="ARBA00022692"/>
    </source>
</evidence>
<dbReference type="Pfam" id="PF02674">
    <property type="entry name" value="Colicin_V"/>
    <property type="match status" value="1"/>
</dbReference>
<evidence type="ECO:0000313" key="5">
    <source>
        <dbReference type="EMBL" id="RAN30385.1"/>
    </source>
</evidence>
<dbReference type="Proteomes" id="UP000249123">
    <property type="component" value="Unassembled WGS sequence"/>
</dbReference>
<comment type="caution">
    <text evidence="5">The sequence shown here is derived from an EMBL/GenBank/DDBJ whole genome shotgun (WGS) entry which is preliminary data.</text>
</comment>
<evidence type="ECO:0000256" key="4">
    <source>
        <dbReference type="ARBA" id="ARBA00023136"/>
    </source>
</evidence>
<dbReference type="EMBL" id="AWFB01000089">
    <property type="protein sequence ID" value="RAN30385.1"/>
    <property type="molecule type" value="Genomic_DNA"/>
</dbReference>
<dbReference type="STRING" id="1280941.HY2_05110"/>
<dbReference type="GO" id="GO:0016020">
    <property type="term" value="C:membrane"/>
    <property type="evidence" value="ECO:0007669"/>
    <property type="project" value="UniProtKB-SubCell"/>
</dbReference>
<accession>A0A328JUS3</accession>
<dbReference type="AlphaFoldDB" id="A0A062TY84"/>
<protein>
    <submittedName>
        <fullName evidence="5">Uncharacterized protein</fullName>
    </submittedName>
</protein>
<evidence type="ECO:0000256" key="1">
    <source>
        <dbReference type="ARBA" id="ARBA00004141"/>
    </source>
</evidence>
<dbReference type="eggNOG" id="COG1286">
    <property type="taxonomic scope" value="Bacteria"/>
</dbReference>
<comment type="subcellular location">
    <subcellularLocation>
        <location evidence="1">Membrane</location>
        <topology evidence="1">Multi-pass membrane protein</topology>
    </subcellularLocation>
</comment>